<dbReference type="AlphaFoldDB" id="A0A6P8MFF1"/>
<reference evidence="2 3" key="1">
    <citation type="submission" date="2025-04" db="UniProtKB">
        <authorList>
            <consortium name="RefSeq"/>
        </authorList>
    </citation>
    <scope>IDENTIFICATION</scope>
    <source>
        <tissue evidence="2 3">Muscle</tissue>
    </source>
</reference>
<accession>A0A6P8MFF1</accession>
<sequence>MTTLYHDILTQRCTTQKKLIKNALSLAILLPDEFAYTITKTPGHMALIAGEAVHIVKCIPVQVKVRHTTECYSELPVWQGNHTTGTPPGRAPNVAIFSTIVVGHERNIYPKRPGRTTGPCHIPGRKNCSLEHIGQRCDRKNNRPWNSKHPGNDGR</sequence>
<dbReference type="GeneID" id="117212141"/>
<dbReference type="RefSeq" id="XP_033318431.1">
    <property type="nucleotide sequence ID" value="XM_033462540.1"/>
</dbReference>
<organism evidence="1 2">
    <name type="scientific">Bombus bifarius</name>
    <dbReference type="NCBI Taxonomy" id="103933"/>
    <lineage>
        <taxon>Eukaryota</taxon>
        <taxon>Metazoa</taxon>
        <taxon>Ecdysozoa</taxon>
        <taxon>Arthropoda</taxon>
        <taxon>Hexapoda</taxon>
        <taxon>Insecta</taxon>
        <taxon>Pterygota</taxon>
        <taxon>Neoptera</taxon>
        <taxon>Endopterygota</taxon>
        <taxon>Hymenoptera</taxon>
        <taxon>Apocrita</taxon>
        <taxon>Aculeata</taxon>
        <taxon>Apoidea</taxon>
        <taxon>Anthophila</taxon>
        <taxon>Apidae</taxon>
        <taxon>Bombus</taxon>
        <taxon>Pyrobombus</taxon>
    </lineage>
</organism>
<protein>
    <submittedName>
        <fullName evidence="2">Uncharacterized protein LOC117212141</fullName>
    </submittedName>
    <submittedName>
        <fullName evidence="3">Uncharacterized protein LOC117215984</fullName>
    </submittedName>
</protein>
<dbReference type="RefSeq" id="XP_033312551.1">
    <property type="nucleotide sequence ID" value="XM_033456660.1"/>
</dbReference>
<gene>
    <name evidence="2" type="primary">LOC117212141</name>
    <name evidence="3" type="synonym">LOC117215984</name>
</gene>
<evidence type="ECO:0000313" key="3">
    <source>
        <dbReference type="RefSeq" id="XP_033318431.1"/>
    </source>
</evidence>
<evidence type="ECO:0000313" key="2">
    <source>
        <dbReference type="RefSeq" id="XP_033312551.1"/>
    </source>
</evidence>
<evidence type="ECO:0000313" key="1">
    <source>
        <dbReference type="Proteomes" id="UP000515164"/>
    </source>
</evidence>
<dbReference type="KEGG" id="bbif:117212141"/>
<keyword evidence="1" id="KW-1185">Reference proteome</keyword>
<dbReference type="KEGG" id="bbif:117215984"/>
<name>A0A6P8MFF1_9HYME</name>
<dbReference type="Proteomes" id="UP000515164">
    <property type="component" value="Unplaced"/>
</dbReference>
<dbReference type="Pfam" id="PF24664">
    <property type="entry name" value="Monjiviricetes_fusion"/>
    <property type="match status" value="1"/>
</dbReference>
<proteinExistence type="predicted"/>